<feature type="region of interest" description="Disordered" evidence="1">
    <location>
        <begin position="1"/>
        <end position="56"/>
    </location>
</feature>
<keyword evidence="3" id="KW-1185">Reference proteome</keyword>
<evidence type="ECO:0000256" key="1">
    <source>
        <dbReference type="SAM" id="MobiDB-lite"/>
    </source>
</evidence>
<dbReference type="RefSeq" id="WP_006547933.1">
    <property type="nucleotide sequence ID" value="NZ_DS999574.1"/>
</dbReference>
<protein>
    <submittedName>
        <fullName evidence="2">Uncharacterized protein</fullName>
    </submittedName>
</protein>
<dbReference type="Proteomes" id="UP000004778">
    <property type="component" value="Unassembled WGS sequence"/>
</dbReference>
<organism evidence="2 3">
    <name type="scientific">Actinomyces urogenitalis DSM 15434</name>
    <dbReference type="NCBI Taxonomy" id="525246"/>
    <lineage>
        <taxon>Bacteria</taxon>
        <taxon>Bacillati</taxon>
        <taxon>Actinomycetota</taxon>
        <taxon>Actinomycetes</taxon>
        <taxon>Actinomycetales</taxon>
        <taxon>Actinomycetaceae</taxon>
        <taxon>Actinomyces</taxon>
    </lineage>
</organism>
<feature type="region of interest" description="Disordered" evidence="1">
    <location>
        <begin position="129"/>
        <end position="151"/>
    </location>
</feature>
<evidence type="ECO:0000313" key="2">
    <source>
        <dbReference type="EMBL" id="EEH66179.1"/>
    </source>
</evidence>
<sequence>MTANDTPTTDTAQDTTNAPVQDAQAPSTPEQDPTPQEAPQAGQERPKGNAEAAKYRVRAREAETALEDLQGRYNALLQSNVEAALPAWMPKAVFNKFETNPTRFLSKDGAVDAKAVQDRATSLAEEIGLPTHSPLKPDPAQSPAAVETGETSWLDVLRRR</sequence>
<feature type="compositionally biased region" description="Low complexity" evidence="1">
    <location>
        <begin position="1"/>
        <end position="19"/>
    </location>
</feature>
<dbReference type="EMBL" id="ACFH01000061">
    <property type="protein sequence ID" value="EEH66179.1"/>
    <property type="molecule type" value="Genomic_DNA"/>
</dbReference>
<feature type="compositionally biased region" description="Polar residues" evidence="1">
    <location>
        <begin position="24"/>
        <end position="34"/>
    </location>
</feature>
<proteinExistence type="predicted"/>
<gene>
    <name evidence="2" type="ORF">HMPREF0058_0966</name>
</gene>
<reference evidence="2 3" key="1">
    <citation type="submission" date="2009-01" db="EMBL/GenBank/DDBJ databases">
        <authorList>
            <person name="Qin X."/>
            <person name="Bachman B."/>
            <person name="Battles P."/>
            <person name="Bell A."/>
            <person name="Bess C."/>
            <person name="Bickham C."/>
            <person name="Chaboub L."/>
            <person name="Chen D."/>
            <person name="Coyle M."/>
            <person name="Deiros D.R."/>
            <person name="Dinh H."/>
            <person name="Forbes L."/>
            <person name="Fowler G."/>
            <person name="Francisco L."/>
            <person name="Fu Q."/>
            <person name="Gubbala S."/>
            <person name="Hale W."/>
            <person name="Han Y."/>
            <person name="Hemphill L."/>
            <person name="Highlander S.K."/>
            <person name="Hirani K."/>
            <person name="Hogues M."/>
            <person name="Jackson L."/>
            <person name="Jakkamsetti A."/>
            <person name="Javaid M."/>
            <person name="Jiang H."/>
            <person name="Korchina V."/>
            <person name="Kovar C."/>
            <person name="Lara F."/>
            <person name="Lee S."/>
            <person name="Mata R."/>
            <person name="Mathew T."/>
            <person name="Moen C."/>
            <person name="Morales K."/>
            <person name="Munidasa M."/>
            <person name="Nazareth L."/>
            <person name="Ngo R."/>
            <person name="Nguyen L."/>
            <person name="Okwuonu G."/>
            <person name="Ongeri F."/>
            <person name="Patil S."/>
            <person name="Petrosino J."/>
            <person name="Pham C."/>
            <person name="Pham P."/>
            <person name="Pu L.-L."/>
            <person name="Puazo M."/>
            <person name="Raj R."/>
            <person name="Reid J."/>
            <person name="Rouhana J."/>
            <person name="Saada N."/>
            <person name="Shang Y."/>
            <person name="Simmons D."/>
            <person name="Thornton R."/>
            <person name="Warren J."/>
            <person name="Weissenberger G."/>
            <person name="Zhang J."/>
            <person name="Zhang L."/>
            <person name="Zhou C."/>
            <person name="Zhu D."/>
            <person name="Muzny D."/>
            <person name="Worley K."/>
            <person name="Gibbs R."/>
        </authorList>
    </citation>
    <scope>NUCLEOTIDE SEQUENCE [LARGE SCALE GENOMIC DNA]</scope>
    <source>
        <strain evidence="2 3">DSM 15434</strain>
    </source>
</reference>
<comment type="caution">
    <text evidence="2">The sequence shown here is derived from an EMBL/GenBank/DDBJ whole genome shotgun (WGS) entry which is preliminary data.</text>
</comment>
<dbReference type="AlphaFoldDB" id="C0W522"/>
<name>C0W522_9ACTO</name>
<dbReference type="HOGENOM" id="CLU_1648518_0_0_11"/>
<evidence type="ECO:0000313" key="3">
    <source>
        <dbReference type="Proteomes" id="UP000004778"/>
    </source>
</evidence>
<accession>C0W522</accession>